<name>A0A285KQQ3_9ACTN</name>
<evidence type="ECO:0000313" key="1">
    <source>
        <dbReference type="EMBL" id="SNY74972.1"/>
    </source>
</evidence>
<organism evidence="1 2">
    <name type="scientific">Paractinoplanes atraurantiacus</name>
    <dbReference type="NCBI Taxonomy" id="1036182"/>
    <lineage>
        <taxon>Bacteria</taxon>
        <taxon>Bacillati</taxon>
        <taxon>Actinomycetota</taxon>
        <taxon>Actinomycetes</taxon>
        <taxon>Micromonosporales</taxon>
        <taxon>Micromonosporaceae</taxon>
        <taxon>Paractinoplanes</taxon>
    </lineage>
</organism>
<sequence length="72" mass="8156">MTRSLIVLGCELPLSSGVKCNVVTHRRCADCGRRICRSHSALMADQLTVAAQCKECEARPRVPRNRGWFRRK</sequence>
<dbReference type="Proteomes" id="UP000219612">
    <property type="component" value="Unassembled WGS sequence"/>
</dbReference>
<reference evidence="1 2" key="1">
    <citation type="submission" date="2017-09" db="EMBL/GenBank/DDBJ databases">
        <authorList>
            <person name="Ehlers B."/>
            <person name="Leendertz F.H."/>
        </authorList>
    </citation>
    <scope>NUCLEOTIDE SEQUENCE [LARGE SCALE GENOMIC DNA]</scope>
    <source>
        <strain evidence="1 2">CGMCC 4.6857</strain>
    </source>
</reference>
<gene>
    <name evidence="1" type="ORF">SAMN05421748_15416</name>
</gene>
<dbReference type="AlphaFoldDB" id="A0A285KQQ3"/>
<proteinExistence type="predicted"/>
<protein>
    <submittedName>
        <fullName evidence="1">Uncharacterized protein</fullName>
    </submittedName>
</protein>
<evidence type="ECO:0000313" key="2">
    <source>
        <dbReference type="Proteomes" id="UP000219612"/>
    </source>
</evidence>
<dbReference type="RefSeq" id="WP_143235547.1">
    <property type="nucleotide sequence ID" value="NZ_OBDY01000054.1"/>
</dbReference>
<dbReference type="EMBL" id="OBDY01000054">
    <property type="protein sequence ID" value="SNY74972.1"/>
    <property type="molecule type" value="Genomic_DNA"/>
</dbReference>
<accession>A0A285KQQ3</accession>
<keyword evidence="2" id="KW-1185">Reference proteome</keyword>